<dbReference type="RefSeq" id="WP_132684205.1">
    <property type="nucleotide sequence ID" value="NZ_SMLA01000025.1"/>
</dbReference>
<evidence type="ECO:0000313" key="2">
    <source>
        <dbReference type="Proteomes" id="UP000294723"/>
    </source>
</evidence>
<dbReference type="AlphaFoldDB" id="A0A4R5BK96"/>
<proteinExistence type="predicted"/>
<dbReference type="EMBL" id="SMLA01000025">
    <property type="protein sequence ID" value="TDD87081.1"/>
    <property type="molecule type" value="Genomic_DNA"/>
</dbReference>
<name>A0A4R5BK96_9PSEU</name>
<comment type="caution">
    <text evidence="1">The sequence shown here is derived from an EMBL/GenBank/DDBJ whole genome shotgun (WGS) entry which is preliminary data.</text>
</comment>
<reference evidence="1 2" key="1">
    <citation type="submission" date="2019-03" db="EMBL/GenBank/DDBJ databases">
        <title>Draft genome sequences of novel Actinobacteria.</title>
        <authorList>
            <person name="Sahin N."/>
            <person name="Ay H."/>
            <person name="Saygin H."/>
        </authorList>
    </citation>
    <scope>NUCLEOTIDE SEQUENCE [LARGE SCALE GENOMIC DNA]</scope>
    <source>
        <strain evidence="1 2">5K548</strain>
    </source>
</reference>
<gene>
    <name evidence="1" type="ORF">E1202_17355</name>
</gene>
<sequence>MSPVRISAPSFLDYMHSTPRGCINIVKSQRKMYLDQESKGDIFYGPFRTALRQCFNSVTPPLVIAEAVNHANEAQQPHFAELEAGFIRWWRRTKATGVRVANSTWRNGSLEVKLHRLIGLRYSAEKTEVVFPYVKEPELTPDAANPMLRVLEQEMPSLLPGARPMLLDVRRGKPFRLRRNTNRNDLDALLAAEAAKYTTHWQSAA</sequence>
<evidence type="ECO:0000313" key="1">
    <source>
        <dbReference type="EMBL" id="TDD87081.1"/>
    </source>
</evidence>
<protein>
    <submittedName>
        <fullName evidence="1">Uncharacterized protein</fullName>
    </submittedName>
</protein>
<dbReference type="Proteomes" id="UP000294723">
    <property type="component" value="Unassembled WGS sequence"/>
</dbReference>
<keyword evidence="2" id="KW-1185">Reference proteome</keyword>
<accession>A0A4R5BK96</accession>
<organism evidence="1 2">
    <name type="scientific">Saccharopolyspora karakumensis</name>
    <dbReference type="NCBI Taxonomy" id="2530386"/>
    <lineage>
        <taxon>Bacteria</taxon>
        <taxon>Bacillati</taxon>
        <taxon>Actinomycetota</taxon>
        <taxon>Actinomycetes</taxon>
        <taxon>Pseudonocardiales</taxon>
        <taxon>Pseudonocardiaceae</taxon>
        <taxon>Saccharopolyspora</taxon>
    </lineage>
</organism>